<name>A0A9N9XQ14_PHYSR</name>
<sequence length="233" mass="27163">MLHFVPSFLTFILPFIYARPEGIILPYKDNKILEYCKSSENAFYKKNIIQSPWYLFLLILLVCIFLLIFLGLIKGLLGLCSKSIGELGLGLLVDLPKPIDKYREKSLLNIPVQYDIEGWPIHPYENERSVRVFSVKTEFCLNVIFFLACPLALCIHLCKLCCEKPDTDEYKKGCFCNVSMLKMNERLKKKRKGGYKSVRHVDIYDDNDRNEDEDTKYVINQMRHSQLSLQKGF</sequence>
<evidence type="ECO:0000256" key="2">
    <source>
        <dbReference type="SAM" id="SignalP"/>
    </source>
</evidence>
<organism evidence="3 4">
    <name type="scientific">Phyllotreta striolata</name>
    <name type="common">Striped flea beetle</name>
    <name type="synonym">Crioceris striolata</name>
    <dbReference type="NCBI Taxonomy" id="444603"/>
    <lineage>
        <taxon>Eukaryota</taxon>
        <taxon>Metazoa</taxon>
        <taxon>Ecdysozoa</taxon>
        <taxon>Arthropoda</taxon>
        <taxon>Hexapoda</taxon>
        <taxon>Insecta</taxon>
        <taxon>Pterygota</taxon>
        <taxon>Neoptera</taxon>
        <taxon>Endopterygota</taxon>
        <taxon>Coleoptera</taxon>
        <taxon>Polyphaga</taxon>
        <taxon>Cucujiformia</taxon>
        <taxon>Chrysomeloidea</taxon>
        <taxon>Chrysomelidae</taxon>
        <taxon>Galerucinae</taxon>
        <taxon>Alticini</taxon>
        <taxon>Phyllotreta</taxon>
    </lineage>
</organism>
<keyword evidence="1" id="KW-0472">Membrane</keyword>
<evidence type="ECO:0000256" key="1">
    <source>
        <dbReference type="SAM" id="Phobius"/>
    </source>
</evidence>
<keyword evidence="2" id="KW-0732">Signal</keyword>
<dbReference type="EMBL" id="OU900096">
    <property type="protein sequence ID" value="CAG9860506.1"/>
    <property type="molecule type" value="Genomic_DNA"/>
</dbReference>
<feature type="transmembrane region" description="Helical" evidence="1">
    <location>
        <begin position="53"/>
        <end position="73"/>
    </location>
</feature>
<keyword evidence="1" id="KW-1133">Transmembrane helix</keyword>
<keyword evidence="1" id="KW-0812">Transmembrane</keyword>
<dbReference type="Proteomes" id="UP001153712">
    <property type="component" value="Chromosome 3"/>
</dbReference>
<reference evidence="3" key="1">
    <citation type="submission" date="2022-01" db="EMBL/GenBank/DDBJ databases">
        <authorList>
            <person name="King R."/>
        </authorList>
    </citation>
    <scope>NUCLEOTIDE SEQUENCE</scope>
</reference>
<evidence type="ECO:0000313" key="4">
    <source>
        <dbReference type="Proteomes" id="UP001153712"/>
    </source>
</evidence>
<accession>A0A9N9XQ14</accession>
<protein>
    <submittedName>
        <fullName evidence="3">Uncharacterized protein</fullName>
    </submittedName>
</protein>
<evidence type="ECO:0000313" key="3">
    <source>
        <dbReference type="EMBL" id="CAG9860506.1"/>
    </source>
</evidence>
<gene>
    <name evidence="3" type="ORF">PHYEVI_LOCUS6859</name>
</gene>
<proteinExistence type="predicted"/>
<dbReference type="AlphaFoldDB" id="A0A9N9XQ14"/>
<feature type="signal peptide" evidence="2">
    <location>
        <begin position="1"/>
        <end position="18"/>
    </location>
</feature>
<feature type="chain" id="PRO_5040244682" evidence="2">
    <location>
        <begin position="19"/>
        <end position="233"/>
    </location>
</feature>
<keyword evidence="4" id="KW-1185">Reference proteome</keyword>
<dbReference type="OrthoDB" id="44061at2759"/>